<organism evidence="2 3">
    <name type="scientific">Trichonephila clavata</name>
    <name type="common">Joro spider</name>
    <name type="synonym">Nephila clavata</name>
    <dbReference type="NCBI Taxonomy" id="2740835"/>
    <lineage>
        <taxon>Eukaryota</taxon>
        <taxon>Metazoa</taxon>
        <taxon>Ecdysozoa</taxon>
        <taxon>Arthropoda</taxon>
        <taxon>Chelicerata</taxon>
        <taxon>Arachnida</taxon>
        <taxon>Araneae</taxon>
        <taxon>Araneomorphae</taxon>
        <taxon>Entelegynae</taxon>
        <taxon>Araneoidea</taxon>
        <taxon>Nephilidae</taxon>
        <taxon>Trichonephila</taxon>
    </lineage>
</organism>
<name>A0A8X6LCV5_TRICU</name>
<dbReference type="Proteomes" id="UP000887116">
    <property type="component" value="Unassembled WGS sequence"/>
</dbReference>
<feature type="compositionally biased region" description="Polar residues" evidence="1">
    <location>
        <begin position="1"/>
        <end position="14"/>
    </location>
</feature>
<evidence type="ECO:0000313" key="2">
    <source>
        <dbReference type="EMBL" id="GFR06161.1"/>
    </source>
</evidence>
<gene>
    <name evidence="2" type="primary">Epn2</name>
    <name evidence="2" type="ORF">TNCT_642732</name>
</gene>
<keyword evidence="3" id="KW-1185">Reference proteome</keyword>
<dbReference type="AlphaFoldDB" id="A0A8X6LCV5"/>
<accession>A0A8X6LCV5</accession>
<protein>
    <submittedName>
        <fullName evidence="2">Epsin-2</fullName>
    </submittedName>
</protein>
<evidence type="ECO:0000256" key="1">
    <source>
        <dbReference type="SAM" id="MobiDB-lite"/>
    </source>
</evidence>
<sequence length="94" mass="10230">MAVRFLSSQMQNDPWSPVSEGAFPSPSESQQHVCVSIEDGVPSLDAFLGQQSDLICSRPRNTGNPFLAARPCPPTINEIRALTNQNVASQNPFM</sequence>
<evidence type="ECO:0000313" key="3">
    <source>
        <dbReference type="Proteomes" id="UP000887116"/>
    </source>
</evidence>
<reference evidence="2" key="1">
    <citation type="submission" date="2020-07" db="EMBL/GenBank/DDBJ databases">
        <title>Multicomponent nature underlies the extraordinary mechanical properties of spider dragline silk.</title>
        <authorList>
            <person name="Kono N."/>
            <person name="Nakamura H."/>
            <person name="Mori M."/>
            <person name="Yoshida Y."/>
            <person name="Ohtoshi R."/>
            <person name="Malay A.D."/>
            <person name="Moran D.A.P."/>
            <person name="Tomita M."/>
            <person name="Numata K."/>
            <person name="Arakawa K."/>
        </authorList>
    </citation>
    <scope>NUCLEOTIDE SEQUENCE</scope>
</reference>
<proteinExistence type="predicted"/>
<dbReference type="EMBL" id="BMAO01006118">
    <property type="protein sequence ID" value="GFR06161.1"/>
    <property type="molecule type" value="Genomic_DNA"/>
</dbReference>
<feature type="region of interest" description="Disordered" evidence="1">
    <location>
        <begin position="1"/>
        <end position="29"/>
    </location>
</feature>
<comment type="caution">
    <text evidence="2">The sequence shown here is derived from an EMBL/GenBank/DDBJ whole genome shotgun (WGS) entry which is preliminary data.</text>
</comment>